<dbReference type="NCBIfam" id="TIGR00158">
    <property type="entry name" value="L9"/>
    <property type="match status" value="1"/>
</dbReference>
<dbReference type="Gene3D" id="3.10.430.100">
    <property type="entry name" value="Ribosomal protein L9, C-terminal domain"/>
    <property type="match status" value="1"/>
</dbReference>
<evidence type="ECO:0000256" key="1">
    <source>
        <dbReference type="ARBA" id="ARBA00010605"/>
    </source>
</evidence>
<reference evidence="10" key="1">
    <citation type="submission" date="2018-09" db="EMBL/GenBank/DDBJ databases">
        <authorList>
            <person name="Livingstone P.G."/>
            <person name="Whitworth D.E."/>
        </authorList>
    </citation>
    <scope>NUCLEOTIDE SEQUENCE [LARGE SCALE GENOMIC DNA]</scope>
    <source>
        <strain evidence="10">AB047A</strain>
    </source>
</reference>
<dbReference type="InterPro" id="IPR020070">
    <property type="entry name" value="Ribosomal_bL9_N"/>
</dbReference>
<dbReference type="Pfam" id="PF03948">
    <property type="entry name" value="Ribosomal_L9_C"/>
    <property type="match status" value="1"/>
</dbReference>
<accession>A0A3A8PLZ5</accession>
<comment type="similarity">
    <text evidence="1 7">Belongs to the bacterial ribosomal protein bL9 family.</text>
</comment>
<evidence type="ECO:0000256" key="2">
    <source>
        <dbReference type="ARBA" id="ARBA00022730"/>
    </source>
</evidence>
<dbReference type="PROSITE" id="PS00651">
    <property type="entry name" value="RIBOSOMAL_L9"/>
    <property type="match status" value="1"/>
</dbReference>
<keyword evidence="4 7" id="KW-0689">Ribosomal protein</keyword>
<evidence type="ECO:0000256" key="3">
    <source>
        <dbReference type="ARBA" id="ARBA00022884"/>
    </source>
</evidence>
<dbReference type="InterPro" id="IPR000244">
    <property type="entry name" value="Ribosomal_bL9"/>
</dbReference>
<name>A0A3A8PLZ5_9BACT</name>
<dbReference type="HAMAP" id="MF_00503">
    <property type="entry name" value="Ribosomal_bL9"/>
    <property type="match status" value="1"/>
</dbReference>
<dbReference type="InterPro" id="IPR036935">
    <property type="entry name" value="Ribosomal_bL9_N_sf"/>
</dbReference>
<comment type="function">
    <text evidence="7">Binds to the 23S rRNA.</text>
</comment>
<dbReference type="FunFam" id="3.40.5.10:FF:000003">
    <property type="entry name" value="50S ribosomal protein L9"/>
    <property type="match status" value="1"/>
</dbReference>
<sequence length="147" mass="16262">MKVILREDIDNLGKSGELVTVKDGFGRNFLLPRKKAVLASEQNLRQLEHEKSVQTARNAKLKGAADEQAKKLGAVKVTIKRKVGEQDKLFGSVTVLDIAEALAAQGQQVDRRQLHLAEPIKSLGSYDVELRLHREVTAKIKVDVVAE</sequence>
<dbReference type="PANTHER" id="PTHR21368">
    <property type="entry name" value="50S RIBOSOMAL PROTEIN L9"/>
    <property type="match status" value="1"/>
</dbReference>
<gene>
    <name evidence="7" type="primary">rplI</name>
    <name evidence="9" type="ORF">D7X96_38615</name>
</gene>
<dbReference type="InterPro" id="IPR036791">
    <property type="entry name" value="Ribosomal_bL9_C_sf"/>
</dbReference>
<evidence type="ECO:0000256" key="4">
    <source>
        <dbReference type="ARBA" id="ARBA00022980"/>
    </source>
</evidence>
<keyword evidence="10" id="KW-1185">Reference proteome</keyword>
<dbReference type="Pfam" id="PF01281">
    <property type="entry name" value="Ribosomal_L9_N"/>
    <property type="match status" value="1"/>
</dbReference>
<dbReference type="InterPro" id="IPR009027">
    <property type="entry name" value="Ribosomal_bL9/RNase_H1_N"/>
</dbReference>
<evidence type="ECO:0000256" key="5">
    <source>
        <dbReference type="ARBA" id="ARBA00023274"/>
    </source>
</evidence>
<dbReference type="Proteomes" id="UP000282656">
    <property type="component" value="Unassembled WGS sequence"/>
</dbReference>
<dbReference type="FunFam" id="3.10.430.100:FF:000006">
    <property type="entry name" value="50S ribosomal protein L9"/>
    <property type="match status" value="1"/>
</dbReference>
<keyword evidence="3 7" id="KW-0694">RNA-binding</keyword>
<organism evidence="9 10">
    <name type="scientific">Corallococcus interemptor</name>
    <dbReference type="NCBI Taxonomy" id="2316720"/>
    <lineage>
        <taxon>Bacteria</taxon>
        <taxon>Pseudomonadati</taxon>
        <taxon>Myxococcota</taxon>
        <taxon>Myxococcia</taxon>
        <taxon>Myxococcales</taxon>
        <taxon>Cystobacterineae</taxon>
        <taxon>Myxococcaceae</taxon>
        <taxon>Corallococcus</taxon>
    </lineage>
</organism>
<keyword evidence="2 7" id="KW-0699">rRNA-binding</keyword>
<comment type="caution">
    <text evidence="9">The sequence shown here is derived from an EMBL/GenBank/DDBJ whole genome shotgun (WGS) entry which is preliminary data.</text>
</comment>
<dbReference type="RefSeq" id="WP_014395238.1">
    <property type="nucleotide sequence ID" value="NZ_CP102579.1"/>
</dbReference>
<evidence type="ECO:0000313" key="10">
    <source>
        <dbReference type="Proteomes" id="UP000282656"/>
    </source>
</evidence>
<dbReference type="SUPFAM" id="SSF55653">
    <property type="entry name" value="Ribosomal protein L9 C-domain"/>
    <property type="match status" value="1"/>
</dbReference>
<dbReference type="InterPro" id="IPR020069">
    <property type="entry name" value="Ribosomal_bL9_C"/>
</dbReference>
<proteinExistence type="inferred from homology"/>
<dbReference type="Gene3D" id="3.40.5.10">
    <property type="entry name" value="Ribosomal protein L9, N-terminal domain"/>
    <property type="match status" value="1"/>
</dbReference>
<dbReference type="EMBL" id="RAWM01000234">
    <property type="protein sequence ID" value="RKH57218.1"/>
    <property type="molecule type" value="Genomic_DNA"/>
</dbReference>
<dbReference type="OrthoDB" id="9788336at2"/>
<evidence type="ECO:0000256" key="6">
    <source>
        <dbReference type="ARBA" id="ARBA00035292"/>
    </source>
</evidence>
<dbReference type="GO" id="GO:0005840">
    <property type="term" value="C:ribosome"/>
    <property type="evidence" value="ECO:0007669"/>
    <property type="project" value="UniProtKB-KW"/>
</dbReference>
<dbReference type="GO" id="GO:0003735">
    <property type="term" value="F:structural constituent of ribosome"/>
    <property type="evidence" value="ECO:0007669"/>
    <property type="project" value="InterPro"/>
</dbReference>
<dbReference type="AlphaFoldDB" id="A0A3A8PLZ5"/>
<dbReference type="InterPro" id="IPR020594">
    <property type="entry name" value="Ribosomal_bL9_bac/chp"/>
</dbReference>
<protein>
    <recommendedName>
        <fullName evidence="6 7">Large ribosomal subunit protein bL9</fullName>
    </recommendedName>
</protein>
<dbReference type="GO" id="GO:1990904">
    <property type="term" value="C:ribonucleoprotein complex"/>
    <property type="evidence" value="ECO:0007669"/>
    <property type="project" value="UniProtKB-KW"/>
</dbReference>
<feature type="domain" description="Ribosomal protein L9" evidence="8">
    <location>
        <begin position="13"/>
        <end position="40"/>
    </location>
</feature>
<dbReference type="SUPFAM" id="SSF55658">
    <property type="entry name" value="L9 N-domain-like"/>
    <property type="match status" value="1"/>
</dbReference>
<evidence type="ECO:0000259" key="8">
    <source>
        <dbReference type="PROSITE" id="PS00651"/>
    </source>
</evidence>
<evidence type="ECO:0000256" key="7">
    <source>
        <dbReference type="HAMAP-Rule" id="MF_00503"/>
    </source>
</evidence>
<evidence type="ECO:0000313" key="9">
    <source>
        <dbReference type="EMBL" id="RKH57218.1"/>
    </source>
</evidence>
<dbReference type="GO" id="GO:0006412">
    <property type="term" value="P:translation"/>
    <property type="evidence" value="ECO:0007669"/>
    <property type="project" value="UniProtKB-UniRule"/>
</dbReference>
<keyword evidence="5 7" id="KW-0687">Ribonucleoprotein</keyword>
<dbReference type="GO" id="GO:0019843">
    <property type="term" value="F:rRNA binding"/>
    <property type="evidence" value="ECO:0007669"/>
    <property type="project" value="UniProtKB-UniRule"/>
</dbReference>